<dbReference type="Pfam" id="PF02852">
    <property type="entry name" value="Pyr_redox_dim"/>
    <property type="match status" value="1"/>
</dbReference>
<dbReference type="EMBL" id="JAMOIM010000039">
    <property type="protein sequence ID" value="MCW6512051.1"/>
    <property type="molecule type" value="Genomic_DNA"/>
</dbReference>
<sequence length="461" mass="48452">MTEIDAYDILVLGGGKAGKTLAMDQAKAGKRVAVIEAGMIGGSCINIACIPTKALVRSAEVAETVRHAGSFGAKGGDVPVNMHRVAARTAEVVADMVDFNRRAFAASGFELVIGWGRFVAARVIEVQSAGGPRRLTGERIYLNLGTRAAIPPVAGLRDAGPLTHVEALKLDVLPAHLIVVGGGYVGLEMAQAFRRLGSAVTLIERGPRLAAREDDDVAAAIQDLFVADGIEVAMGEEIASVEGRSGDHIAAVLADGRRLSGSHLLVAAGREPMTRDIGLEIAGVDLDERGFIKADERLRTSAPGVWALGEVAGSPMFTHVSLDDYRVAKSGITGGDRTTKGRLIPSCLFIDPEFARIGLSEREAERSGQAYRVARLPVDVIPRARTLSKRVGLMKAVIAADSDKILGFTMLGAQAGEVLAVVQMAMLGGLPYTALRDGILAHPTMAEGLNMLFGSALSAHR</sequence>
<reference evidence="10" key="1">
    <citation type="submission" date="2022-05" db="EMBL/GenBank/DDBJ databases">
        <authorList>
            <person name="Pankratov T."/>
        </authorList>
    </citation>
    <scope>NUCLEOTIDE SEQUENCE</scope>
    <source>
        <strain evidence="10">BP6-180914</strain>
    </source>
</reference>
<keyword evidence="4" id="KW-0560">Oxidoreductase</keyword>
<keyword evidence="2" id="KW-0285">Flavoprotein</keyword>
<feature type="binding site" evidence="6">
    <location>
        <position position="269"/>
    </location>
    <ligand>
        <name>NAD(+)</name>
        <dbReference type="ChEBI" id="CHEBI:57540"/>
    </ligand>
</feature>
<evidence type="ECO:0000256" key="6">
    <source>
        <dbReference type="PIRSR" id="PIRSR000350-3"/>
    </source>
</evidence>
<feature type="domain" description="Pyridine nucleotide-disulphide oxidoreductase dimerisation" evidence="8">
    <location>
        <begin position="344"/>
        <end position="449"/>
    </location>
</feature>
<keyword evidence="6" id="KW-0547">Nucleotide-binding</keyword>
<accession>A0AA41Z0Q1</accession>
<name>A0AA41Z0Q1_9HYPH</name>
<gene>
    <name evidence="10" type="ORF">M8523_29370</name>
</gene>
<dbReference type="InterPro" id="IPR023753">
    <property type="entry name" value="FAD/NAD-binding_dom"/>
</dbReference>
<dbReference type="GO" id="GO:0050660">
    <property type="term" value="F:flavin adenine dinucleotide binding"/>
    <property type="evidence" value="ECO:0007669"/>
    <property type="project" value="TreeGrafter"/>
</dbReference>
<evidence type="ECO:0000256" key="1">
    <source>
        <dbReference type="ARBA" id="ARBA00007532"/>
    </source>
</evidence>
<feature type="binding site" evidence="6">
    <location>
        <begin position="181"/>
        <end position="188"/>
    </location>
    <ligand>
        <name>NAD(+)</name>
        <dbReference type="ChEBI" id="CHEBI:57540"/>
    </ligand>
</feature>
<dbReference type="InterPro" id="IPR036188">
    <property type="entry name" value="FAD/NAD-bd_sf"/>
</dbReference>
<dbReference type="PANTHER" id="PTHR43014:SF2">
    <property type="entry name" value="MERCURIC REDUCTASE"/>
    <property type="match status" value="1"/>
</dbReference>
<keyword evidence="6" id="KW-0520">NAD</keyword>
<dbReference type="SUPFAM" id="SSF55424">
    <property type="entry name" value="FAD/NAD-linked reductases, dimerisation (C-terminal) domain"/>
    <property type="match status" value="1"/>
</dbReference>
<dbReference type="PRINTS" id="PR00411">
    <property type="entry name" value="PNDRDTASEI"/>
</dbReference>
<evidence type="ECO:0000313" key="11">
    <source>
        <dbReference type="Proteomes" id="UP001165667"/>
    </source>
</evidence>
<keyword evidence="3 6" id="KW-0274">FAD</keyword>
<dbReference type="PANTHER" id="PTHR43014">
    <property type="entry name" value="MERCURIC REDUCTASE"/>
    <property type="match status" value="1"/>
</dbReference>
<protein>
    <submittedName>
        <fullName evidence="10">FAD-dependent oxidoreductase</fullName>
    </submittedName>
</protein>
<evidence type="ECO:0000313" key="10">
    <source>
        <dbReference type="EMBL" id="MCW6512051.1"/>
    </source>
</evidence>
<dbReference type="RefSeq" id="WP_282588430.1">
    <property type="nucleotide sequence ID" value="NZ_JAMOIM010000039.1"/>
</dbReference>
<dbReference type="FunFam" id="3.30.390.30:FF:000001">
    <property type="entry name" value="Dihydrolipoyl dehydrogenase"/>
    <property type="match status" value="1"/>
</dbReference>
<feature type="binding site" evidence="6">
    <location>
        <position position="53"/>
    </location>
    <ligand>
        <name>FAD</name>
        <dbReference type="ChEBI" id="CHEBI:57692"/>
    </ligand>
</feature>
<comment type="caution">
    <text evidence="10">The sequence shown here is derived from an EMBL/GenBank/DDBJ whole genome shotgun (WGS) entry which is preliminary data.</text>
</comment>
<feature type="binding site" evidence="6">
    <location>
        <begin position="316"/>
        <end position="319"/>
    </location>
    <ligand>
        <name>FAD</name>
        <dbReference type="ChEBI" id="CHEBI:57692"/>
    </ligand>
</feature>
<organism evidence="10 11">
    <name type="scientific">Lichenifustis flavocetrariae</name>
    <dbReference type="NCBI Taxonomy" id="2949735"/>
    <lineage>
        <taxon>Bacteria</taxon>
        <taxon>Pseudomonadati</taxon>
        <taxon>Pseudomonadota</taxon>
        <taxon>Alphaproteobacteria</taxon>
        <taxon>Hyphomicrobiales</taxon>
        <taxon>Lichenihabitantaceae</taxon>
        <taxon>Lichenifustis</taxon>
    </lineage>
</organism>
<feature type="active site" description="Proton acceptor" evidence="5">
    <location>
        <position position="442"/>
    </location>
</feature>
<dbReference type="Proteomes" id="UP001165667">
    <property type="component" value="Unassembled WGS sequence"/>
</dbReference>
<evidence type="ECO:0000256" key="7">
    <source>
        <dbReference type="PIRSR" id="PIRSR000350-4"/>
    </source>
</evidence>
<proteinExistence type="inferred from homology"/>
<dbReference type="GO" id="GO:0003955">
    <property type="term" value="F:NAD(P)H dehydrogenase (quinone) activity"/>
    <property type="evidence" value="ECO:0007669"/>
    <property type="project" value="TreeGrafter"/>
</dbReference>
<comment type="similarity">
    <text evidence="1">Belongs to the class-I pyridine nucleotide-disulfide oxidoreductase family.</text>
</comment>
<evidence type="ECO:0000259" key="8">
    <source>
        <dbReference type="Pfam" id="PF02852"/>
    </source>
</evidence>
<feature type="disulfide bond" description="Redox-active" evidence="7">
    <location>
        <begin position="44"/>
        <end position="49"/>
    </location>
</feature>
<dbReference type="InterPro" id="IPR016156">
    <property type="entry name" value="FAD/NAD-linked_Rdtase_dimer_sf"/>
</dbReference>
<feature type="binding site" evidence="6">
    <location>
        <position position="116"/>
    </location>
    <ligand>
        <name>FAD</name>
        <dbReference type="ChEBI" id="CHEBI:57692"/>
    </ligand>
</feature>
<evidence type="ECO:0000256" key="5">
    <source>
        <dbReference type="PIRSR" id="PIRSR000350-2"/>
    </source>
</evidence>
<feature type="domain" description="FAD/NAD(P)-binding" evidence="9">
    <location>
        <begin position="7"/>
        <end position="322"/>
    </location>
</feature>
<dbReference type="PIRSF" id="PIRSF000350">
    <property type="entry name" value="Mercury_reductase_MerA"/>
    <property type="match status" value="1"/>
</dbReference>
<dbReference type="AlphaFoldDB" id="A0AA41Z0Q1"/>
<comment type="cofactor">
    <cofactor evidence="6">
        <name>FAD</name>
        <dbReference type="ChEBI" id="CHEBI:57692"/>
    </cofactor>
    <text evidence="6">Binds 1 FAD per subunit.</text>
</comment>
<evidence type="ECO:0000256" key="3">
    <source>
        <dbReference type="ARBA" id="ARBA00022827"/>
    </source>
</evidence>
<evidence type="ECO:0000256" key="2">
    <source>
        <dbReference type="ARBA" id="ARBA00022630"/>
    </source>
</evidence>
<evidence type="ECO:0000256" key="4">
    <source>
        <dbReference type="ARBA" id="ARBA00023002"/>
    </source>
</evidence>
<feature type="binding site" evidence="6">
    <location>
        <position position="204"/>
    </location>
    <ligand>
        <name>NAD(+)</name>
        <dbReference type="ChEBI" id="CHEBI:57540"/>
    </ligand>
</feature>
<keyword evidence="11" id="KW-1185">Reference proteome</keyword>
<dbReference type="Gene3D" id="3.30.390.30">
    <property type="match status" value="1"/>
</dbReference>
<dbReference type="InterPro" id="IPR004099">
    <property type="entry name" value="Pyr_nucl-diS_OxRdtase_dimer"/>
</dbReference>
<dbReference type="PRINTS" id="PR00368">
    <property type="entry name" value="FADPNR"/>
</dbReference>
<dbReference type="Pfam" id="PF07992">
    <property type="entry name" value="Pyr_redox_2"/>
    <property type="match status" value="1"/>
</dbReference>
<dbReference type="Gene3D" id="3.50.50.60">
    <property type="entry name" value="FAD/NAD(P)-binding domain"/>
    <property type="match status" value="2"/>
</dbReference>
<evidence type="ECO:0000259" key="9">
    <source>
        <dbReference type="Pfam" id="PF07992"/>
    </source>
</evidence>
<dbReference type="InterPro" id="IPR001100">
    <property type="entry name" value="Pyr_nuc-diS_OxRdtase"/>
</dbReference>
<dbReference type="SUPFAM" id="SSF51905">
    <property type="entry name" value="FAD/NAD(P)-binding domain"/>
    <property type="match status" value="1"/>
</dbReference>